<evidence type="ECO:0000256" key="4">
    <source>
        <dbReference type="ARBA" id="ARBA00023157"/>
    </source>
</evidence>
<accession>A0A224Y3F9</accession>
<feature type="transmembrane region" description="Helical" evidence="7">
    <location>
        <begin position="20"/>
        <end position="37"/>
    </location>
</feature>
<dbReference type="InterPro" id="IPR045797">
    <property type="entry name" value="EVA_Class_A"/>
</dbReference>
<keyword evidence="7" id="KW-0812">Transmembrane</keyword>
<dbReference type="AlphaFoldDB" id="A0A224Y3F9"/>
<evidence type="ECO:0000256" key="1">
    <source>
        <dbReference type="ARBA" id="ARBA00004613"/>
    </source>
</evidence>
<dbReference type="EMBL" id="GFPF01000951">
    <property type="protein sequence ID" value="MAA12097.1"/>
    <property type="molecule type" value="Transcribed_RNA"/>
</dbReference>
<comment type="subcellular location">
    <subcellularLocation>
        <location evidence="1 6">Secreted</location>
    </subcellularLocation>
</comment>
<evidence type="ECO:0000256" key="3">
    <source>
        <dbReference type="ARBA" id="ARBA00022729"/>
    </source>
</evidence>
<dbReference type="Pfam" id="PF19429">
    <property type="entry name" value="EVA_Class_A"/>
    <property type="match status" value="1"/>
</dbReference>
<protein>
    <recommendedName>
        <fullName evidence="6">Evasin</fullName>
    </recommendedName>
</protein>
<dbReference type="GO" id="GO:0019957">
    <property type="term" value="F:C-C chemokine binding"/>
    <property type="evidence" value="ECO:0007669"/>
    <property type="project" value="InterPro"/>
</dbReference>
<keyword evidence="3 6" id="KW-0732">Signal</keyword>
<keyword evidence="5 6" id="KW-0325">Glycoprotein</keyword>
<keyword evidence="4 6" id="KW-1015">Disulfide bond</keyword>
<comment type="function">
    <text evidence="6">Salivary chemokine-binding protein which binds to host chemokines.</text>
</comment>
<keyword evidence="2 6" id="KW-0964">Secreted</keyword>
<sequence length="102" mass="11455">MNYFGQYQQKSPQTYSMVRFLSWAASFFIILSACHLGHGKEQKPQYGVTTCRDLVLETPAGKTVSPAGHDAMSRGVNYTCKLGLCKQQNCHSSNLYVDCWKP</sequence>
<name>A0A224Y3F9_9ACAR</name>
<proteinExistence type="predicted"/>
<keyword evidence="7" id="KW-0472">Membrane</keyword>
<evidence type="ECO:0000256" key="5">
    <source>
        <dbReference type="ARBA" id="ARBA00023180"/>
    </source>
</evidence>
<keyword evidence="7" id="KW-1133">Transmembrane helix</keyword>
<organism evidence="8">
    <name type="scientific">Rhipicephalus zambeziensis</name>
    <dbReference type="NCBI Taxonomy" id="60191"/>
    <lineage>
        <taxon>Eukaryota</taxon>
        <taxon>Metazoa</taxon>
        <taxon>Ecdysozoa</taxon>
        <taxon>Arthropoda</taxon>
        <taxon>Chelicerata</taxon>
        <taxon>Arachnida</taxon>
        <taxon>Acari</taxon>
        <taxon>Parasitiformes</taxon>
        <taxon>Ixodida</taxon>
        <taxon>Ixodoidea</taxon>
        <taxon>Ixodidae</taxon>
        <taxon>Rhipicephalinae</taxon>
        <taxon>Rhipicephalus</taxon>
        <taxon>Rhipicephalus</taxon>
    </lineage>
</organism>
<dbReference type="Gene3D" id="2.30.130.100">
    <property type="match status" value="1"/>
</dbReference>
<dbReference type="GO" id="GO:0005576">
    <property type="term" value="C:extracellular region"/>
    <property type="evidence" value="ECO:0007669"/>
    <property type="project" value="UniProtKB-SubCell"/>
</dbReference>
<evidence type="ECO:0000313" key="8">
    <source>
        <dbReference type="EMBL" id="MAA12097.1"/>
    </source>
</evidence>
<evidence type="ECO:0000256" key="6">
    <source>
        <dbReference type="RuleBase" id="RU369006"/>
    </source>
</evidence>
<reference evidence="8" key="1">
    <citation type="journal article" date="2017" name="Parasit. Vectors">
        <title>Sialotranscriptomics of Rhipicephalus zambeziensis reveals intricate expression profiles of secretory proteins and suggests tight temporal transcriptional regulation during blood-feeding.</title>
        <authorList>
            <person name="de Castro M.H."/>
            <person name="de Klerk D."/>
            <person name="Pienaar R."/>
            <person name="Rees D.J.G."/>
            <person name="Mans B.J."/>
        </authorList>
    </citation>
    <scope>NUCLEOTIDE SEQUENCE</scope>
    <source>
        <tissue evidence="8">Salivary glands</tissue>
    </source>
</reference>
<evidence type="ECO:0000256" key="2">
    <source>
        <dbReference type="ARBA" id="ARBA00022525"/>
    </source>
</evidence>
<evidence type="ECO:0000256" key="7">
    <source>
        <dbReference type="SAM" id="Phobius"/>
    </source>
</evidence>